<gene>
    <name evidence="1" type="primary">ORF123931</name>
</gene>
<proteinExistence type="predicted"/>
<sequence length="99" mass="11907">WSVRRRSIRTSTHKCFEVLLTFPVFKNMITLNGFRLQNHNGPRAFRTRMVPEHSKPQWFQGIQNHNGTRAFKTTIVPEHSEPQWFQSIQNRFHYIELRG</sequence>
<name>A0A0B7AM33_9EUPU</name>
<evidence type="ECO:0000313" key="1">
    <source>
        <dbReference type="EMBL" id="CEK81031.1"/>
    </source>
</evidence>
<accession>A0A0B7AM33</accession>
<feature type="non-terminal residue" evidence="1">
    <location>
        <position position="1"/>
    </location>
</feature>
<protein>
    <submittedName>
        <fullName evidence="1">Uncharacterized protein</fullName>
    </submittedName>
</protein>
<organism evidence="1">
    <name type="scientific">Arion vulgaris</name>
    <dbReference type="NCBI Taxonomy" id="1028688"/>
    <lineage>
        <taxon>Eukaryota</taxon>
        <taxon>Metazoa</taxon>
        <taxon>Spiralia</taxon>
        <taxon>Lophotrochozoa</taxon>
        <taxon>Mollusca</taxon>
        <taxon>Gastropoda</taxon>
        <taxon>Heterobranchia</taxon>
        <taxon>Euthyneura</taxon>
        <taxon>Panpulmonata</taxon>
        <taxon>Eupulmonata</taxon>
        <taxon>Stylommatophora</taxon>
        <taxon>Helicina</taxon>
        <taxon>Arionoidea</taxon>
        <taxon>Arionidae</taxon>
        <taxon>Arion</taxon>
    </lineage>
</organism>
<dbReference type="EMBL" id="HACG01034166">
    <property type="protein sequence ID" value="CEK81031.1"/>
    <property type="molecule type" value="Transcribed_RNA"/>
</dbReference>
<dbReference type="AlphaFoldDB" id="A0A0B7AM33"/>
<reference evidence="1" key="1">
    <citation type="submission" date="2014-12" db="EMBL/GenBank/DDBJ databases">
        <title>Insight into the proteome of Arion vulgaris.</title>
        <authorList>
            <person name="Aradska J."/>
            <person name="Bulat T."/>
            <person name="Smidak R."/>
            <person name="Sarate P."/>
            <person name="Gangsoo J."/>
            <person name="Sialana F."/>
            <person name="Bilban M."/>
            <person name="Lubec G."/>
        </authorList>
    </citation>
    <scope>NUCLEOTIDE SEQUENCE</scope>
    <source>
        <tissue evidence="1">Skin</tissue>
    </source>
</reference>